<proteinExistence type="predicted"/>
<dbReference type="EMBL" id="CAJVQC010086126">
    <property type="protein sequence ID" value="CAG8822340.1"/>
    <property type="molecule type" value="Genomic_DNA"/>
</dbReference>
<evidence type="ECO:0000313" key="2">
    <source>
        <dbReference type="Proteomes" id="UP000789920"/>
    </source>
</evidence>
<reference evidence="1" key="1">
    <citation type="submission" date="2021-06" db="EMBL/GenBank/DDBJ databases">
        <authorList>
            <person name="Kallberg Y."/>
            <person name="Tangrot J."/>
            <person name="Rosling A."/>
        </authorList>
    </citation>
    <scope>NUCLEOTIDE SEQUENCE</scope>
    <source>
        <strain evidence="1">MA461A</strain>
    </source>
</reference>
<comment type="caution">
    <text evidence="1">The sequence shown here is derived from an EMBL/GenBank/DDBJ whole genome shotgun (WGS) entry which is preliminary data.</text>
</comment>
<protein>
    <submittedName>
        <fullName evidence="1">17530_t:CDS:1</fullName>
    </submittedName>
</protein>
<evidence type="ECO:0000313" key="1">
    <source>
        <dbReference type="EMBL" id="CAG8822340.1"/>
    </source>
</evidence>
<sequence length="56" mass="6833">MVQDKDNTVQMYTNCFDTYIEEVKNYVRDLKKREWYVQGLLSLYREKVIAQCPKHT</sequence>
<gene>
    <name evidence="1" type="ORF">RPERSI_LOCUS25777</name>
</gene>
<accession>A0ACA9S492</accession>
<organism evidence="1 2">
    <name type="scientific">Racocetra persica</name>
    <dbReference type="NCBI Taxonomy" id="160502"/>
    <lineage>
        <taxon>Eukaryota</taxon>
        <taxon>Fungi</taxon>
        <taxon>Fungi incertae sedis</taxon>
        <taxon>Mucoromycota</taxon>
        <taxon>Glomeromycotina</taxon>
        <taxon>Glomeromycetes</taxon>
        <taxon>Diversisporales</taxon>
        <taxon>Gigasporaceae</taxon>
        <taxon>Racocetra</taxon>
    </lineage>
</organism>
<dbReference type="Proteomes" id="UP000789920">
    <property type="component" value="Unassembled WGS sequence"/>
</dbReference>
<name>A0ACA9S492_9GLOM</name>
<keyword evidence="2" id="KW-1185">Reference proteome</keyword>
<feature type="non-terminal residue" evidence="1">
    <location>
        <position position="56"/>
    </location>
</feature>